<evidence type="ECO:0000256" key="2">
    <source>
        <dbReference type="ARBA" id="ARBA00022448"/>
    </source>
</evidence>
<dbReference type="RefSeq" id="WP_136494656.1">
    <property type="nucleotide sequence ID" value="NZ_CP046052.1"/>
</dbReference>
<dbReference type="AlphaFoldDB" id="A0A6B8K944"/>
<dbReference type="InterPro" id="IPR003439">
    <property type="entry name" value="ABC_transporter-like_ATP-bd"/>
</dbReference>
<evidence type="ECO:0000259" key="7">
    <source>
        <dbReference type="PROSITE" id="PS50893"/>
    </source>
</evidence>
<feature type="domain" description="ABC transporter" evidence="7">
    <location>
        <begin position="9"/>
        <end position="244"/>
    </location>
</feature>
<dbReference type="CDD" id="cd03214">
    <property type="entry name" value="ABC_Iron-Siderophores_B12_Hemin"/>
    <property type="match status" value="1"/>
</dbReference>
<comment type="similarity">
    <text evidence="1">Belongs to the ABC transporter superfamily.</text>
</comment>
<sequence>MTRDSRRRLEGRDLFFSRGERPILSGASLTLREGEIIALLGANGAGKSTLFRLLLGFLKPERGAVELDGRKLASYSRRETARSIAYVPQSHAAPFPYRVRDVAALGRIAQSGLLRPPGREDRQAVGAALEKLGITHLADRCYTEISGGERQLTLIARALAQGARMLIMDEPMTGLDYGYQHKMLAQLSALARDGCGILVSTHNPEHALLVADRVAILESGRITADGPAPEVVTSAMIERIYGVRVETVNDERGVRRLFPASHASA</sequence>
<proteinExistence type="inferred from homology"/>
<evidence type="ECO:0000313" key="8">
    <source>
        <dbReference type="EMBL" id="QGM44349.1"/>
    </source>
</evidence>
<dbReference type="PANTHER" id="PTHR42794:SF1">
    <property type="entry name" value="HEMIN IMPORT ATP-BINDING PROTEIN HMUV"/>
    <property type="match status" value="1"/>
</dbReference>
<dbReference type="GO" id="GO:0005524">
    <property type="term" value="F:ATP binding"/>
    <property type="evidence" value="ECO:0007669"/>
    <property type="project" value="UniProtKB-KW"/>
</dbReference>
<dbReference type="FunFam" id="3.40.50.300:FF:000134">
    <property type="entry name" value="Iron-enterobactin ABC transporter ATP-binding protein"/>
    <property type="match status" value="1"/>
</dbReference>
<evidence type="ECO:0000256" key="1">
    <source>
        <dbReference type="ARBA" id="ARBA00005417"/>
    </source>
</evidence>
<dbReference type="SUPFAM" id="SSF52540">
    <property type="entry name" value="P-loop containing nucleoside triphosphate hydrolases"/>
    <property type="match status" value="1"/>
</dbReference>
<keyword evidence="2" id="KW-0813">Transport</keyword>
<dbReference type="SMART" id="SM00382">
    <property type="entry name" value="AAA"/>
    <property type="match status" value="1"/>
</dbReference>
<keyword evidence="4 8" id="KW-0067">ATP-binding</keyword>
<protein>
    <submittedName>
        <fullName evidence="8">ATP-binding cassette domain-containing protein</fullName>
    </submittedName>
</protein>
<dbReference type="KEGG" id="mhey:H2LOC_000775"/>
<evidence type="ECO:0000256" key="4">
    <source>
        <dbReference type="ARBA" id="ARBA00022840"/>
    </source>
</evidence>
<keyword evidence="3" id="KW-0547">Nucleotide-binding</keyword>
<dbReference type="EMBL" id="CP046052">
    <property type="protein sequence ID" value="QGM44349.1"/>
    <property type="molecule type" value="Genomic_DNA"/>
</dbReference>
<evidence type="ECO:0000256" key="5">
    <source>
        <dbReference type="ARBA" id="ARBA00022967"/>
    </source>
</evidence>
<comment type="function">
    <text evidence="6">Part of the ABC transporter complex HmuTUV involved in hemin import. Responsible for energy coupling to the transport system.</text>
</comment>
<dbReference type="PANTHER" id="PTHR42794">
    <property type="entry name" value="HEMIN IMPORT ATP-BINDING PROTEIN HMUV"/>
    <property type="match status" value="1"/>
</dbReference>
<reference evidence="8 9" key="1">
    <citation type="submission" date="2019-11" db="EMBL/GenBank/DDBJ databases">
        <title>The genome sequence of Methylocystis heyeri.</title>
        <authorList>
            <person name="Oshkin I.Y."/>
            <person name="Miroshnikov K."/>
            <person name="Dedysh S.N."/>
        </authorList>
    </citation>
    <scope>NUCLEOTIDE SEQUENCE [LARGE SCALE GENOMIC DNA]</scope>
    <source>
        <strain evidence="8 9">H2</strain>
    </source>
</reference>
<dbReference type="InterPro" id="IPR003593">
    <property type="entry name" value="AAA+_ATPase"/>
</dbReference>
<dbReference type="Pfam" id="PF00005">
    <property type="entry name" value="ABC_tran"/>
    <property type="match status" value="1"/>
</dbReference>
<name>A0A6B8K944_9HYPH</name>
<dbReference type="Proteomes" id="UP000309061">
    <property type="component" value="Chromosome"/>
</dbReference>
<dbReference type="Gene3D" id="3.40.50.300">
    <property type="entry name" value="P-loop containing nucleotide triphosphate hydrolases"/>
    <property type="match status" value="1"/>
</dbReference>
<evidence type="ECO:0000256" key="3">
    <source>
        <dbReference type="ARBA" id="ARBA00022741"/>
    </source>
</evidence>
<evidence type="ECO:0000256" key="6">
    <source>
        <dbReference type="ARBA" id="ARBA00037066"/>
    </source>
</evidence>
<dbReference type="InterPro" id="IPR027417">
    <property type="entry name" value="P-loop_NTPase"/>
</dbReference>
<keyword evidence="9" id="KW-1185">Reference proteome</keyword>
<dbReference type="PROSITE" id="PS50893">
    <property type="entry name" value="ABC_TRANSPORTER_2"/>
    <property type="match status" value="1"/>
</dbReference>
<dbReference type="OrthoDB" id="9805601at2"/>
<evidence type="ECO:0000313" key="9">
    <source>
        <dbReference type="Proteomes" id="UP000309061"/>
    </source>
</evidence>
<gene>
    <name evidence="8" type="ORF">H2LOC_000775</name>
</gene>
<dbReference type="GO" id="GO:0016887">
    <property type="term" value="F:ATP hydrolysis activity"/>
    <property type="evidence" value="ECO:0007669"/>
    <property type="project" value="InterPro"/>
</dbReference>
<accession>A0A6B8K944</accession>
<organism evidence="8 9">
    <name type="scientific">Methylocystis heyeri</name>
    <dbReference type="NCBI Taxonomy" id="391905"/>
    <lineage>
        <taxon>Bacteria</taxon>
        <taxon>Pseudomonadati</taxon>
        <taxon>Pseudomonadota</taxon>
        <taxon>Alphaproteobacteria</taxon>
        <taxon>Hyphomicrobiales</taxon>
        <taxon>Methylocystaceae</taxon>
        <taxon>Methylocystis</taxon>
    </lineage>
</organism>
<keyword evidence="5" id="KW-1278">Translocase</keyword>